<evidence type="ECO:0000256" key="4">
    <source>
        <dbReference type="SAM" id="MobiDB-lite"/>
    </source>
</evidence>
<dbReference type="PANTHER" id="PTHR20961">
    <property type="entry name" value="GLYCOSYLTRANSFERASE"/>
    <property type="match status" value="1"/>
</dbReference>
<protein>
    <recommendedName>
        <fullName evidence="6">Glycosyltransferase 61 catalytic domain-containing protein</fullName>
    </recommendedName>
</protein>
<dbReference type="AlphaFoldDB" id="A0A9D4YU34"/>
<feature type="compositionally biased region" description="Low complexity" evidence="4">
    <location>
        <begin position="347"/>
        <end position="368"/>
    </location>
</feature>
<evidence type="ECO:0000313" key="7">
    <source>
        <dbReference type="EMBL" id="KAI3426209.1"/>
    </source>
</evidence>
<feature type="signal peptide" evidence="5">
    <location>
        <begin position="1"/>
        <end position="15"/>
    </location>
</feature>
<dbReference type="InterPro" id="IPR007657">
    <property type="entry name" value="Glycosyltransferase_61"/>
</dbReference>
<evidence type="ECO:0000256" key="2">
    <source>
        <dbReference type="ARBA" id="ARBA00022679"/>
    </source>
</evidence>
<evidence type="ECO:0000259" key="6">
    <source>
        <dbReference type="Pfam" id="PF04577"/>
    </source>
</evidence>
<reference evidence="7" key="1">
    <citation type="journal article" date="2019" name="Plant J.">
        <title>Chlorella vulgaris genome assembly and annotation reveals the molecular basis for metabolic acclimation to high light conditions.</title>
        <authorList>
            <person name="Cecchin M."/>
            <person name="Marcolungo L."/>
            <person name="Rossato M."/>
            <person name="Girolomoni L."/>
            <person name="Cosentino E."/>
            <person name="Cuine S."/>
            <person name="Li-Beisson Y."/>
            <person name="Delledonne M."/>
            <person name="Ballottari M."/>
        </authorList>
    </citation>
    <scope>NUCLEOTIDE SEQUENCE</scope>
    <source>
        <strain evidence="7">211/11P</strain>
    </source>
</reference>
<keyword evidence="1" id="KW-0328">Glycosyltransferase</keyword>
<dbReference type="InterPro" id="IPR049625">
    <property type="entry name" value="Glyco_transf_61_cat"/>
</dbReference>
<feature type="chain" id="PRO_5038978992" description="Glycosyltransferase 61 catalytic domain-containing protein" evidence="5">
    <location>
        <begin position="16"/>
        <end position="623"/>
    </location>
</feature>
<evidence type="ECO:0000256" key="3">
    <source>
        <dbReference type="ARBA" id="ARBA00023180"/>
    </source>
</evidence>
<dbReference type="GO" id="GO:0016763">
    <property type="term" value="F:pentosyltransferase activity"/>
    <property type="evidence" value="ECO:0007669"/>
    <property type="project" value="UniProtKB-ARBA"/>
</dbReference>
<dbReference type="OrthoDB" id="529273at2759"/>
<keyword evidence="2" id="KW-0808">Transferase</keyword>
<keyword evidence="5" id="KW-0732">Signal</keyword>
<feature type="region of interest" description="Disordered" evidence="4">
    <location>
        <begin position="600"/>
        <end position="623"/>
    </location>
</feature>
<evidence type="ECO:0000256" key="1">
    <source>
        <dbReference type="ARBA" id="ARBA00022676"/>
    </source>
</evidence>
<dbReference type="Pfam" id="PF04577">
    <property type="entry name" value="Glyco_transf_61"/>
    <property type="match status" value="1"/>
</dbReference>
<evidence type="ECO:0000313" key="8">
    <source>
        <dbReference type="Proteomes" id="UP001055712"/>
    </source>
</evidence>
<feature type="domain" description="Glycosyltransferase 61 catalytic" evidence="6">
    <location>
        <begin position="364"/>
        <end position="484"/>
    </location>
</feature>
<dbReference type="PANTHER" id="PTHR20961:SF124">
    <property type="entry name" value="GLYCOSYLTRANSFERASE"/>
    <property type="match status" value="1"/>
</dbReference>
<proteinExistence type="predicted"/>
<dbReference type="EMBL" id="SIDB01000011">
    <property type="protein sequence ID" value="KAI3426209.1"/>
    <property type="molecule type" value="Genomic_DNA"/>
</dbReference>
<dbReference type="GO" id="GO:0005794">
    <property type="term" value="C:Golgi apparatus"/>
    <property type="evidence" value="ECO:0007669"/>
    <property type="project" value="UniProtKB-ARBA"/>
</dbReference>
<accession>A0A9D4YU34</accession>
<feature type="region of interest" description="Disordered" evidence="4">
    <location>
        <begin position="344"/>
        <end position="389"/>
    </location>
</feature>
<name>A0A9D4YU34_CHLVU</name>
<dbReference type="Proteomes" id="UP001055712">
    <property type="component" value="Unassembled WGS sequence"/>
</dbReference>
<keyword evidence="8" id="KW-1185">Reference proteome</keyword>
<gene>
    <name evidence="7" type="ORF">D9Q98_008586</name>
</gene>
<comment type="caution">
    <text evidence="7">The sequence shown here is derived from an EMBL/GenBank/DDBJ whole genome shotgun (WGS) entry which is preliminary data.</text>
</comment>
<evidence type="ECO:0000256" key="5">
    <source>
        <dbReference type="SAM" id="SignalP"/>
    </source>
</evidence>
<sequence length="623" mass="68914">MSLLAAMLLWHLRQQLDVSRRDGCVKVLLAGGREGTVVGSSAGRGSSDGAPAAGLPSCTFDVPAGQFEGSCTQLQDVCVDQGTIVAYRDADVQRLQRAGGPGYEVIKPGSSNYRRFRFIHRSRGGVDQRFQLSPIRVRPASTAEATAYLRDPRFSSCTVPIVWYPFERLNNFAHVFRDNAAKLHGALRGLPWANRHAKLVVVTAEGLDVEAWNHEVLQPLTQLQLETWADFSSRLPAMAAGNGSGYVPRGWQQQQQGATEAVAEARIVEGSLQAEESLPMSAEGGSQRCFKTMFVCPAGLSRSVWPLHDLGLRLVKHYSSKLPQAGETSTAGWQRQWRRQAEDWQLQQQQQQQQEQQQQQGQPPQQQEQQREEEQEQRGAGIDRQAGIVASGASPAGKRVLRVLFQRRSSPDRQLINVKELLEQCNRWQFETTSGEQLAASCAEAETASLLTGMAAAQEADVFVGMHGANMANGWFMRPGSSMIELQPYGFDSSPAHLQYPLFNAMDNETAVLWWVISACDPKASTQGDAERRGVGSVQGWSRDRNLRLPWSALKVVLETAAEVSGDMAEYRRRWQDGRWWWWMGSGGSMTPVGPGLATRLRCPATQPSKQGNLGGKRQRDDD</sequence>
<keyword evidence="3" id="KW-0325">Glycoprotein</keyword>
<organism evidence="7 8">
    <name type="scientific">Chlorella vulgaris</name>
    <name type="common">Green alga</name>
    <dbReference type="NCBI Taxonomy" id="3077"/>
    <lineage>
        <taxon>Eukaryota</taxon>
        <taxon>Viridiplantae</taxon>
        <taxon>Chlorophyta</taxon>
        <taxon>core chlorophytes</taxon>
        <taxon>Trebouxiophyceae</taxon>
        <taxon>Chlorellales</taxon>
        <taxon>Chlorellaceae</taxon>
        <taxon>Chlorella clade</taxon>
        <taxon>Chlorella</taxon>
    </lineage>
</organism>
<reference evidence="7" key="2">
    <citation type="submission" date="2020-11" db="EMBL/GenBank/DDBJ databases">
        <authorList>
            <person name="Cecchin M."/>
            <person name="Marcolungo L."/>
            <person name="Rossato M."/>
            <person name="Girolomoni L."/>
            <person name="Cosentino E."/>
            <person name="Cuine S."/>
            <person name="Li-Beisson Y."/>
            <person name="Delledonne M."/>
            <person name="Ballottari M."/>
        </authorList>
    </citation>
    <scope>NUCLEOTIDE SEQUENCE</scope>
    <source>
        <strain evidence="7">211/11P</strain>
        <tissue evidence="7">Whole cell</tissue>
    </source>
</reference>